<dbReference type="PANTHER" id="PTHR12677">
    <property type="entry name" value="GOLGI APPARATUS MEMBRANE PROTEIN TVP38-RELATED"/>
    <property type="match status" value="1"/>
</dbReference>
<evidence type="ECO:0000259" key="7">
    <source>
        <dbReference type="Pfam" id="PF09335"/>
    </source>
</evidence>
<dbReference type="PANTHER" id="PTHR12677:SF59">
    <property type="entry name" value="GOLGI APPARATUS MEMBRANE PROTEIN TVP38-RELATED"/>
    <property type="match status" value="1"/>
</dbReference>
<evidence type="ECO:0000256" key="1">
    <source>
        <dbReference type="ARBA" id="ARBA00004651"/>
    </source>
</evidence>
<comment type="subcellular location">
    <subcellularLocation>
        <location evidence="1 6">Cell membrane</location>
        <topology evidence="1 6">Multi-pass membrane protein</topology>
    </subcellularLocation>
</comment>
<evidence type="ECO:0000256" key="5">
    <source>
        <dbReference type="ARBA" id="ARBA00023136"/>
    </source>
</evidence>
<feature type="transmembrane region" description="Helical" evidence="6">
    <location>
        <begin position="169"/>
        <end position="194"/>
    </location>
</feature>
<keyword evidence="3 6" id="KW-0812">Transmembrane</keyword>
<dbReference type="Proteomes" id="UP000622890">
    <property type="component" value="Unassembled WGS sequence"/>
</dbReference>
<dbReference type="InterPro" id="IPR015414">
    <property type="entry name" value="TMEM64"/>
</dbReference>
<evidence type="ECO:0000313" key="9">
    <source>
        <dbReference type="Proteomes" id="UP000622890"/>
    </source>
</evidence>
<dbReference type="InterPro" id="IPR032816">
    <property type="entry name" value="VTT_dom"/>
</dbReference>
<proteinExistence type="inferred from homology"/>
<organism evidence="8 9">
    <name type="scientific">Noviherbaspirillum pedocola</name>
    <dbReference type="NCBI Taxonomy" id="2801341"/>
    <lineage>
        <taxon>Bacteria</taxon>
        <taxon>Pseudomonadati</taxon>
        <taxon>Pseudomonadota</taxon>
        <taxon>Betaproteobacteria</taxon>
        <taxon>Burkholderiales</taxon>
        <taxon>Oxalobacteraceae</taxon>
        <taxon>Noviherbaspirillum</taxon>
    </lineage>
</organism>
<feature type="transmembrane region" description="Helical" evidence="6">
    <location>
        <begin position="7"/>
        <end position="29"/>
    </location>
</feature>
<dbReference type="Pfam" id="PF09335">
    <property type="entry name" value="VTT_dom"/>
    <property type="match status" value="1"/>
</dbReference>
<comment type="similarity">
    <text evidence="6">Belongs to the TVP38/TMEM64 family.</text>
</comment>
<dbReference type="RefSeq" id="WP_234484018.1">
    <property type="nucleotide sequence ID" value="NZ_JAEPBG010000002.1"/>
</dbReference>
<keyword evidence="2 6" id="KW-1003">Cell membrane</keyword>
<name>A0A934W6H4_9BURK</name>
<keyword evidence="5 6" id="KW-0472">Membrane</keyword>
<reference evidence="8" key="1">
    <citation type="submission" date="2021-01" db="EMBL/GenBank/DDBJ databases">
        <title>Genome sequence of strain Noviherbaspirillum sp. DKR-6.</title>
        <authorList>
            <person name="Chaudhary D.K."/>
        </authorList>
    </citation>
    <scope>NUCLEOTIDE SEQUENCE</scope>
    <source>
        <strain evidence="8">DKR-6</strain>
    </source>
</reference>
<accession>A0A934W6H4</accession>
<evidence type="ECO:0000256" key="6">
    <source>
        <dbReference type="RuleBase" id="RU366058"/>
    </source>
</evidence>
<feature type="domain" description="VTT" evidence="7">
    <location>
        <begin position="72"/>
        <end position="186"/>
    </location>
</feature>
<gene>
    <name evidence="8" type="ORF">JJB74_07115</name>
</gene>
<keyword evidence="9" id="KW-1185">Reference proteome</keyword>
<dbReference type="AlphaFoldDB" id="A0A934W6H4"/>
<evidence type="ECO:0000256" key="3">
    <source>
        <dbReference type="ARBA" id="ARBA00022692"/>
    </source>
</evidence>
<keyword evidence="4 6" id="KW-1133">Transmembrane helix</keyword>
<feature type="transmembrane region" description="Helical" evidence="6">
    <location>
        <begin position="58"/>
        <end position="84"/>
    </location>
</feature>
<sequence>MMTGRKFWQYAAMAFGTVMMAGLLWWLLCPLGKRIEMLRDEVLMVQGWIQASGEWGELLFLLGYVIAVVLLVPGSALAIAAGLAYGSRGVPLAIVAATIGASLTFLISRRFLRDSIRKRTGHSALLHAIERAVSEGGFRAVSLIRFSPIVPFNLQNYLFGITDVPFRQYLAATVVGILPGTATNVLLAAGSVAGPGSQRLQLTLGLFGLAVSLLVGWLLGRAVKRRLRIDAEARREAAPAA</sequence>
<comment type="caution">
    <text evidence="8">The sequence shown here is derived from an EMBL/GenBank/DDBJ whole genome shotgun (WGS) entry which is preliminary data.</text>
</comment>
<feature type="transmembrane region" description="Helical" evidence="6">
    <location>
        <begin position="90"/>
        <end position="108"/>
    </location>
</feature>
<evidence type="ECO:0000256" key="4">
    <source>
        <dbReference type="ARBA" id="ARBA00022989"/>
    </source>
</evidence>
<dbReference type="EMBL" id="JAEPBG010000002">
    <property type="protein sequence ID" value="MBK4734368.1"/>
    <property type="molecule type" value="Genomic_DNA"/>
</dbReference>
<protein>
    <recommendedName>
        <fullName evidence="6">TVP38/TMEM64 family membrane protein</fullName>
    </recommendedName>
</protein>
<feature type="transmembrane region" description="Helical" evidence="6">
    <location>
        <begin position="200"/>
        <end position="219"/>
    </location>
</feature>
<evidence type="ECO:0000313" key="8">
    <source>
        <dbReference type="EMBL" id="MBK4734368.1"/>
    </source>
</evidence>
<dbReference type="GO" id="GO:0005886">
    <property type="term" value="C:plasma membrane"/>
    <property type="evidence" value="ECO:0007669"/>
    <property type="project" value="UniProtKB-SubCell"/>
</dbReference>
<evidence type="ECO:0000256" key="2">
    <source>
        <dbReference type="ARBA" id="ARBA00022475"/>
    </source>
</evidence>